<evidence type="ECO:0000313" key="3">
    <source>
        <dbReference type="Proteomes" id="UP000294702"/>
    </source>
</evidence>
<dbReference type="Proteomes" id="UP000294702">
    <property type="component" value="Unassembled WGS sequence"/>
</dbReference>
<organism evidence="2 3">
    <name type="scientific">Volucribacter psittacicida</name>
    <dbReference type="NCBI Taxonomy" id="203482"/>
    <lineage>
        <taxon>Bacteria</taxon>
        <taxon>Pseudomonadati</taxon>
        <taxon>Pseudomonadota</taxon>
        <taxon>Gammaproteobacteria</taxon>
        <taxon>Pasteurellales</taxon>
        <taxon>Pasteurellaceae</taxon>
        <taxon>Volucribacter</taxon>
    </lineage>
</organism>
<comment type="caution">
    <text evidence="2">The sequence shown here is derived from an EMBL/GenBank/DDBJ whole genome shotgun (WGS) entry which is preliminary data.</text>
</comment>
<evidence type="ECO:0000313" key="2">
    <source>
        <dbReference type="EMBL" id="TCK01895.1"/>
    </source>
</evidence>
<dbReference type="RefSeq" id="WP_132688826.1">
    <property type="nucleotide sequence ID" value="NZ_SMFT01000001.1"/>
</dbReference>
<protein>
    <submittedName>
        <fullName evidence="2">Restart primosome assembly protein PriC</fullName>
    </submittedName>
</protein>
<name>A0A4R1G5X4_9PAST</name>
<keyword evidence="1" id="KW-0175">Coiled coil</keyword>
<dbReference type="InterPro" id="IPR038338">
    <property type="entry name" value="PriC_sf"/>
</dbReference>
<reference evidence="2 3" key="1">
    <citation type="submission" date="2019-03" db="EMBL/GenBank/DDBJ databases">
        <title>Genomic Encyclopedia of Type Strains, Phase IV (KMG-IV): sequencing the most valuable type-strain genomes for metagenomic binning, comparative biology and taxonomic classification.</title>
        <authorList>
            <person name="Goeker M."/>
        </authorList>
    </citation>
    <scope>NUCLEOTIDE SEQUENCE [LARGE SCALE GENOMIC DNA]</scope>
    <source>
        <strain evidence="2 3">DSM 15534</strain>
    </source>
</reference>
<keyword evidence="3" id="KW-1185">Reference proteome</keyword>
<gene>
    <name evidence="2" type="ORF">EV694_0529</name>
</gene>
<dbReference type="EMBL" id="SMFT01000001">
    <property type="protein sequence ID" value="TCK01895.1"/>
    <property type="molecule type" value="Genomic_DNA"/>
</dbReference>
<dbReference type="AlphaFoldDB" id="A0A4R1G5X4"/>
<dbReference type="OrthoDB" id="5690040at2"/>
<dbReference type="InterPro" id="IPR010890">
    <property type="entry name" value="PriC"/>
</dbReference>
<accession>A0A4R1G5X4</accession>
<dbReference type="Gene3D" id="1.20.1270.340">
    <property type="match status" value="1"/>
</dbReference>
<proteinExistence type="predicted"/>
<dbReference type="Pfam" id="PF07445">
    <property type="entry name" value="PriC"/>
    <property type="match status" value="1"/>
</dbReference>
<evidence type="ECO:0000256" key="1">
    <source>
        <dbReference type="SAM" id="Coils"/>
    </source>
</evidence>
<feature type="coiled-coil region" evidence="1">
    <location>
        <begin position="1"/>
        <end position="66"/>
    </location>
</feature>
<sequence length="193" mass="22703">MFNKQQLVEQLAQKIEQLYQQYQHQLNKKIFAKFDRTLFTESFANLSQYLQEIQQTLDQLASLQENDVQQGAFLTDKLFAQCRALSNALQNKPLYFARKNSLSPSISATTQTKQDIHKLPPKQRLEKYYEALQALNTKLDGQVSLLYDAQSQQQRDYYQQQIDITQQRKKRCLEAIELLEEYLAYQQNTVVPL</sequence>